<proteinExistence type="predicted"/>
<keyword evidence="1" id="KW-1133">Transmembrane helix</keyword>
<protein>
    <submittedName>
        <fullName evidence="2">Uncharacterized protein</fullName>
    </submittedName>
</protein>
<gene>
    <name evidence="2" type="ORF">HERI1096_LOCUS4798</name>
</gene>
<accession>A0A7S3AGL4</accession>
<reference evidence="2" key="1">
    <citation type="submission" date="2021-01" db="EMBL/GenBank/DDBJ databases">
        <authorList>
            <person name="Corre E."/>
            <person name="Pelletier E."/>
            <person name="Niang G."/>
            <person name="Scheremetjew M."/>
            <person name="Finn R."/>
            <person name="Kale V."/>
            <person name="Holt S."/>
            <person name="Cochrane G."/>
            <person name="Meng A."/>
            <person name="Brown T."/>
            <person name="Cohen L."/>
        </authorList>
    </citation>
    <scope>NUCLEOTIDE SEQUENCE</scope>
    <source>
        <strain evidence="2">CCMP281</strain>
    </source>
</reference>
<dbReference type="AlphaFoldDB" id="A0A7S3AGL4"/>
<evidence type="ECO:0000313" key="2">
    <source>
        <dbReference type="EMBL" id="CAE0104140.1"/>
    </source>
</evidence>
<evidence type="ECO:0000256" key="1">
    <source>
        <dbReference type="SAM" id="Phobius"/>
    </source>
</evidence>
<dbReference type="EMBL" id="HBHX01008681">
    <property type="protein sequence ID" value="CAE0104140.1"/>
    <property type="molecule type" value="Transcribed_RNA"/>
</dbReference>
<sequence>MIDFYLGGVTDGFISVLFSSFVGAMITRSVTCCQERMHFGAMYTQEHSHRDRPMKNVNFLQAMMQTEEPLADADNWNASGILLTLRHDLRP</sequence>
<organism evidence="2">
    <name type="scientific">Haptolina ericina</name>
    <dbReference type="NCBI Taxonomy" id="156174"/>
    <lineage>
        <taxon>Eukaryota</taxon>
        <taxon>Haptista</taxon>
        <taxon>Haptophyta</taxon>
        <taxon>Prymnesiophyceae</taxon>
        <taxon>Prymnesiales</taxon>
        <taxon>Prymnesiaceae</taxon>
        <taxon>Haptolina</taxon>
    </lineage>
</organism>
<feature type="transmembrane region" description="Helical" evidence="1">
    <location>
        <begin position="12"/>
        <end position="30"/>
    </location>
</feature>
<name>A0A7S3AGL4_9EUKA</name>
<keyword evidence="1" id="KW-0472">Membrane</keyword>
<keyword evidence="1" id="KW-0812">Transmembrane</keyword>